<proteinExistence type="predicted"/>
<comment type="caution">
    <text evidence="2">The sequence shown here is derived from an EMBL/GenBank/DDBJ whole genome shotgun (WGS) entry which is preliminary data.</text>
</comment>
<protein>
    <submittedName>
        <fullName evidence="2">Pollen-specific leucine-rich repeat extensin-like protein 3</fullName>
    </submittedName>
</protein>
<dbReference type="AlphaFoldDB" id="A0AAX6H5Q0"/>
<evidence type="ECO:0000313" key="2">
    <source>
        <dbReference type="EMBL" id="KAJ6836133.1"/>
    </source>
</evidence>
<reference evidence="2" key="2">
    <citation type="submission" date="2023-04" db="EMBL/GenBank/DDBJ databases">
        <authorList>
            <person name="Bruccoleri R.E."/>
            <person name="Oakeley E.J."/>
            <person name="Faust A.-M."/>
            <person name="Dessus-Babus S."/>
            <person name="Altorfer M."/>
            <person name="Burckhardt D."/>
            <person name="Oertli M."/>
            <person name="Naumann U."/>
            <person name="Petersen F."/>
            <person name="Wong J."/>
        </authorList>
    </citation>
    <scope>NUCLEOTIDE SEQUENCE</scope>
    <source>
        <strain evidence="2">GSM-AAB239-AS_SAM_17_03QT</strain>
        <tissue evidence="2">Leaf</tissue>
    </source>
</reference>
<feature type="region of interest" description="Disordered" evidence="1">
    <location>
        <begin position="1"/>
        <end position="70"/>
    </location>
</feature>
<feature type="region of interest" description="Disordered" evidence="1">
    <location>
        <begin position="129"/>
        <end position="170"/>
    </location>
</feature>
<dbReference type="Proteomes" id="UP001140949">
    <property type="component" value="Unassembled WGS sequence"/>
</dbReference>
<evidence type="ECO:0000256" key="1">
    <source>
        <dbReference type="SAM" id="MobiDB-lite"/>
    </source>
</evidence>
<keyword evidence="3" id="KW-1185">Reference proteome</keyword>
<reference evidence="2" key="1">
    <citation type="journal article" date="2023" name="GigaByte">
        <title>Genome assembly of the bearded iris, Iris pallida Lam.</title>
        <authorList>
            <person name="Bruccoleri R.E."/>
            <person name="Oakeley E.J."/>
            <person name="Faust A.M.E."/>
            <person name="Altorfer M."/>
            <person name="Dessus-Babus S."/>
            <person name="Burckhardt D."/>
            <person name="Oertli M."/>
            <person name="Naumann U."/>
            <person name="Petersen F."/>
            <person name="Wong J."/>
        </authorList>
    </citation>
    <scope>NUCLEOTIDE SEQUENCE</scope>
    <source>
        <strain evidence="2">GSM-AAB239-AS_SAM_17_03QT</strain>
    </source>
</reference>
<dbReference type="EMBL" id="JANAVB010012376">
    <property type="protein sequence ID" value="KAJ6836133.1"/>
    <property type="molecule type" value="Genomic_DNA"/>
</dbReference>
<name>A0AAX6H5Q0_IRIPA</name>
<accession>A0AAX6H5Q0</accession>
<feature type="compositionally biased region" description="Basic residues" evidence="1">
    <location>
        <begin position="15"/>
        <end position="36"/>
    </location>
</feature>
<sequence>MARHGEIRGALAKIQRSRGGRGRHERRRGVSPRKWRCSANEWLAGGGGSRRSGDGARGRRGSAIGPRARRLARMRRSCSWRRRRGFREAVGRLHRGRCACVRWTPALGRDGAGSGQRGREGRPRLRTSMAEYGSPGGRLFTAGGLGQRRTRSPGSEAQTHRESRAHGGEGDVWRCGCRVRARDG</sequence>
<evidence type="ECO:0000313" key="3">
    <source>
        <dbReference type="Proteomes" id="UP001140949"/>
    </source>
</evidence>
<organism evidence="2 3">
    <name type="scientific">Iris pallida</name>
    <name type="common">Sweet iris</name>
    <dbReference type="NCBI Taxonomy" id="29817"/>
    <lineage>
        <taxon>Eukaryota</taxon>
        <taxon>Viridiplantae</taxon>
        <taxon>Streptophyta</taxon>
        <taxon>Embryophyta</taxon>
        <taxon>Tracheophyta</taxon>
        <taxon>Spermatophyta</taxon>
        <taxon>Magnoliopsida</taxon>
        <taxon>Liliopsida</taxon>
        <taxon>Asparagales</taxon>
        <taxon>Iridaceae</taxon>
        <taxon>Iridoideae</taxon>
        <taxon>Irideae</taxon>
        <taxon>Iris</taxon>
    </lineage>
</organism>
<feature type="compositionally biased region" description="Basic and acidic residues" evidence="1">
    <location>
        <begin position="158"/>
        <end position="170"/>
    </location>
</feature>
<gene>
    <name evidence="2" type="ORF">M6B38_328390</name>
</gene>